<organism evidence="14 15">
    <name type="scientific">Comamonas terrigena</name>
    <dbReference type="NCBI Taxonomy" id="32013"/>
    <lineage>
        <taxon>Bacteria</taxon>
        <taxon>Pseudomonadati</taxon>
        <taxon>Pseudomonadota</taxon>
        <taxon>Betaproteobacteria</taxon>
        <taxon>Burkholderiales</taxon>
        <taxon>Comamonadaceae</taxon>
        <taxon>Comamonas</taxon>
    </lineage>
</organism>
<sequence length="736" mass="80403">MTRPIFAAAPQGAARFRSSLALQRPRTALAMARLPWLLSLAWAASPGWAQIATATATAPAATLDTVTVHSSGSTALERPVSTGSRLDLSLRDTPASVEVTTREQLEAKGDSTLVDAITRSTGITSLGHPGNSGSSLSARGFTDTTSVMRLYDGTRQYGGVGVSFPFDTWSIDRIEVLRGPASVIYGDGAIGGVVNVIPKKPTRGPVRNEVQATIGTDGKRALAFGSGGAINDQWSYRLDVSGDQSDGWVDRGDSSNRTVSGALRWDLTPDFSLQLSHAQGRQKPMRYFGTPLVNGGQDPALRERNYNVADSRIRYQDRWTELTAQWAPSSSTVVRSKLYHIRSDRYWRNAETYAYNASTGLIDRSGNTEIGHDQTQTGNTTDITFTGSLFGRPNQVSVGFDVNRATFQHSNNTYTGSSGSVDPYHPDPGYYTSAVPYIPRYRNQADQYAPFAEDRLELTGRWSIVAGTRFDHADLTRQDLVAGSQAFQRSYSNTGWRLGTVYKLQPDLSLYAQAAKAADPVSGLLMLSAANAAFDVSTGKQFEVGLKQSFWEGKGDWTLAAYTITKNNLLTRDPSNPALRIQVGERSSKGLEGTLSLQITPSVQVDANVALLKARYDDFRESVGGVAVSRNGNVPTDVPERVANVWVGWKFTPGWTLSGGLRHVGQRYADAANTLRLPAYTTTDLALQWQATADTTLTLRGFNVFDKHYFTTAYYTTNQWFVGEGRRVELTVNHRF</sequence>
<dbReference type="Gene3D" id="2.40.170.20">
    <property type="entry name" value="TonB-dependent receptor, beta-barrel domain"/>
    <property type="match status" value="1"/>
</dbReference>
<dbReference type="InterPro" id="IPR012910">
    <property type="entry name" value="Plug_dom"/>
</dbReference>
<dbReference type="InterPro" id="IPR036942">
    <property type="entry name" value="Beta-barrel_TonB_sf"/>
</dbReference>
<dbReference type="InterPro" id="IPR037066">
    <property type="entry name" value="Plug_dom_sf"/>
</dbReference>
<evidence type="ECO:0000256" key="5">
    <source>
        <dbReference type="ARBA" id="ARBA00022692"/>
    </source>
</evidence>
<accession>A0A2A7UV27</accession>
<dbReference type="Pfam" id="PF07715">
    <property type="entry name" value="Plug"/>
    <property type="match status" value="1"/>
</dbReference>
<dbReference type="CDD" id="cd01347">
    <property type="entry name" value="ligand_gated_channel"/>
    <property type="match status" value="1"/>
</dbReference>
<evidence type="ECO:0000259" key="12">
    <source>
        <dbReference type="Pfam" id="PF00593"/>
    </source>
</evidence>
<dbReference type="Pfam" id="PF00593">
    <property type="entry name" value="TonB_dep_Rec_b-barrel"/>
    <property type="match status" value="1"/>
</dbReference>
<keyword evidence="8 14" id="KW-0675">Receptor</keyword>
<keyword evidence="6 11" id="KW-0798">TonB box</keyword>
<dbReference type="GO" id="GO:0038023">
    <property type="term" value="F:signaling receptor activity"/>
    <property type="evidence" value="ECO:0007669"/>
    <property type="project" value="InterPro"/>
</dbReference>
<name>A0A2A7UV27_COMTR</name>
<evidence type="ECO:0000256" key="6">
    <source>
        <dbReference type="ARBA" id="ARBA00023077"/>
    </source>
</evidence>
<evidence type="ECO:0000256" key="10">
    <source>
        <dbReference type="PROSITE-ProRule" id="PRU01360"/>
    </source>
</evidence>
<dbReference type="GO" id="GO:0009279">
    <property type="term" value="C:cell outer membrane"/>
    <property type="evidence" value="ECO:0007669"/>
    <property type="project" value="UniProtKB-SubCell"/>
</dbReference>
<evidence type="ECO:0000256" key="2">
    <source>
        <dbReference type="ARBA" id="ARBA00009810"/>
    </source>
</evidence>
<dbReference type="InterPro" id="IPR010105">
    <property type="entry name" value="TonB_sidphr_rcpt"/>
</dbReference>
<evidence type="ECO:0000256" key="1">
    <source>
        <dbReference type="ARBA" id="ARBA00004571"/>
    </source>
</evidence>
<feature type="domain" description="TonB-dependent receptor plug" evidence="13">
    <location>
        <begin position="90"/>
        <end position="193"/>
    </location>
</feature>
<evidence type="ECO:0000256" key="7">
    <source>
        <dbReference type="ARBA" id="ARBA00023136"/>
    </source>
</evidence>
<dbReference type="GO" id="GO:0015891">
    <property type="term" value="P:siderophore transport"/>
    <property type="evidence" value="ECO:0007669"/>
    <property type="project" value="InterPro"/>
</dbReference>
<comment type="caution">
    <text evidence="14">The sequence shown here is derived from an EMBL/GenBank/DDBJ whole genome shotgun (WGS) entry which is preliminary data.</text>
</comment>
<feature type="domain" description="TonB-dependent receptor-like beta-barrel" evidence="12">
    <location>
        <begin position="250"/>
        <end position="704"/>
    </location>
</feature>
<reference evidence="15" key="1">
    <citation type="submission" date="2017-09" db="EMBL/GenBank/DDBJ databases">
        <title>FDA dAtabase for Regulatory Grade micrObial Sequences (FDA-ARGOS): Supporting development and validation of Infectious Disease Dx tests.</title>
        <authorList>
            <person name="Minogue T."/>
            <person name="Wolcott M."/>
            <person name="Wasieloski L."/>
            <person name="Aguilar W."/>
            <person name="Moore D."/>
            <person name="Tallon L."/>
            <person name="Sadzewicz L."/>
            <person name="Ott S."/>
            <person name="Zhao X."/>
            <person name="Nagaraj S."/>
            <person name="Vavikolanu K."/>
            <person name="Aluvathingal J."/>
            <person name="Nadendla S."/>
            <person name="Sichtig H."/>
        </authorList>
    </citation>
    <scope>NUCLEOTIDE SEQUENCE [LARGE SCALE GENOMIC DNA]</scope>
    <source>
        <strain evidence="15">FDAARGOS_394</strain>
    </source>
</reference>
<evidence type="ECO:0000256" key="3">
    <source>
        <dbReference type="ARBA" id="ARBA00022448"/>
    </source>
</evidence>
<gene>
    <name evidence="14" type="ORF">CRM82_10955</name>
</gene>
<dbReference type="AlphaFoldDB" id="A0A2A7UV27"/>
<evidence type="ECO:0000313" key="15">
    <source>
        <dbReference type="Proteomes" id="UP000220246"/>
    </source>
</evidence>
<dbReference type="PANTHER" id="PTHR32552:SF84">
    <property type="entry name" value="TONB-DEPENDENT RECEPTOR-RELATED"/>
    <property type="match status" value="1"/>
</dbReference>
<dbReference type="PROSITE" id="PS52016">
    <property type="entry name" value="TONB_DEPENDENT_REC_3"/>
    <property type="match status" value="1"/>
</dbReference>
<comment type="similarity">
    <text evidence="2 10 11">Belongs to the TonB-dependent receptor family.</text>
</comment>
<evidence type="ECO:0000256" key="4">
    <source>
        <dbReference type="ARBA" id="ARBA00022452"/>
    </source>
</evidence>
<dbReference type="GO" id="GO:0015344">
    <property type="term" value="F:siderophore uptake transmembrane transporter activity"/>
    <property type="evidence" value="ECO:0007669"/>
    <property type="project" value="TreeGrafter"/>
</dbReference>
<dbReference type="GeneID" id="80801127"/>
<keyword evidence="7 10" id="KW-0472">Membrane</keyword>
<keyword evidence="15" id="KW-1185">Reference proteome</keyword>
<dbReference type="InterPro" id="IPR039426">
    <property type="entry name" value="TonB-dep_rcpt-like"/>
</dbReference>
<dbReference type="Proteomes" id="UP000220246">
    <property type="component" value="Unassembled WGS sequence"/>
</dbReference>
<dbReference type="RefSeq" id="WP_066535157.1">
    <property type="nucleotide sequence ID" value="NZ_PDEA01000001.1"/>
</dbReference>
<dbReference type="EMBL" id="PDEA01000001">
    <property type="protein sequence ID" value="PEH89041.1"/>
    <property type="molecule type" value="Genomic_DNA"/>
</dbReference>
<evidence type="ECO:0000256" key="8">
    <source>
        <dbReference type="ARBA" id="ARBA00023170"/>
    </source>
</evidence>
<proteinExistence type="inferred from homology"/>
<dbReference type="InterPro" id="IPR000531">
    <property type="entry name" value="Beta-barrel_TonB"/>
</dbReference>
<keyword evidence="3 10" id="KW-0813">Transport</keyword>
<evidence type="ECO:0000256" key="11">
    <source>
        <dbReference type="RuleBase" id="RU003357"/>
    </source>
</evidence>
<evidence type="ECO:0000313" key="14">
    <source>
        <dbReference type="EMBL" id="PEH89041.1"/>
    </source>
</evidence>
<protein>
    <submittedName>
        <fullName evidence="14">TonB-dependent siderophore receptor</fullName>
    </submittedName>
</protein>
<dbReference type="NCBIfam" id="TIGR01783">
    <property type="entry name" value="TonB-siderophor"/>
    <property type="match status" value="1"/>
</dbReference>
<dbReference type="STRING" id="1219032.GCA_001515545_01511"/>
<evidence type="ECO:0000256" key="9">
    <source>
        <dbReference type="ARBA" id="ARBA00023237"/>
    </source>
</evidence>
<keyword evidence="9 10" id="KW-0998">Cell outer membrane</keyword>
<dbReference type="Gene3D" id="2.170.130.10">
    <property type="entry name" value="TonB-dependent receptor, plug domain"/>
    <property type="match status" value="1"/>
</dbReference>
<comment type="subcellular location">
    <subcellularLocation>
        <location evidence="1 10">Cell outer membrane</location>
        <topology evidence="1 10">Multi-pass membrane protein</topology>
    </subcellularLocation>
</comment>
<keyword evidence="5 10" id="KW-0812">Transmembrane</keyword>
<keyword evidence="4 10" id="KW-1134">Transmembrane beta strand</keyword>
<evidence type="ECO:0000259" key="13">
    <source>
        <dbReference type="Pfam" id="PF07715"/>
    </source>
</evidence>
<dbReference type="SUPFAM" id="SSF56935">
    <property type="entry name" value="Porins"/>
    <property type="match status" value="1"/>
</dbReference>
<dbReference type="PANTHER" id="PTHR32552">
    <property type="entry name" value="FERRICHROME IRON RECEPTOR-RELATED"/>
    <property type="match status" value="1"/>
</dbReference>